<dbReference type="AlphaFoldDB" id="A0A6M2DDD4"/>
<comment type="similarity">
    <text evidence="1 2">Belongs to the peptidase C14A family.</text>
</comment>
<dbReference type="SMART" id="SM00115">
    <property type="entry name" value="CASc"/>
    <property type="match status" value="1"/>
</dbReference>
<dbReference type="InterPro" id="IPR015917">
    <property type="entry name" value="Pept_C14A"/>
</dbReference>
<organism evidence="5">
    <name type="scientific">Xenopsylla cheopis</name>
    <name type="common">Oriental rat flea</name>
    <name type="synonym">Pulex cheopis</name>
    <dbReference type="NCBI Taxonomy" id="163159"/>
    <lineage>
        <taxon>Eukaryota</taxon>
        <taxon>Metazoa</taxon>
        <taxon>Ecdysozoa</taxon>
        <taxon>Arthropoda</taxon>
        <taxon>Hexapoda</taxon>
        <taxon>Insecta</taxon>
        <taxon>Pterygota</taxon>
        <taxon>Neoptera</taxon>
        <taxon>Endopterygota</taxon>
        <taxon>Siphonaptera</taxon>
        <taxon>Pulicidae</taxon>
        <taxon>Xenopsyllinae</taxon>
        <taxon>Xenopsylla</taxon>
    </lineage>
</organism>
<dbReference type="InterPro" id="IPR029030">
    <property type="entry name" value="Caspase-like_dom_sf"/>
</dbReference>
<dbReference type="InterPro" id="IPR011600">
    <property type="entry name" value="Pept_C14_caspase"/>
</dbReference>
<dbReference type="CDD" id="cd00032">
    <property type="entry name" value="CASc"/>
    <property type="match status" value="1"/>
</dbReference>
<dbReference type="PANTHER" id="PTHR10454:SF232">
    <property type="entry name" value="AT03047P-RELATED"/>
    <property type="match status" value="1"/>
</dbReference>
<dbReference type="SUPFAM" id="SSF52129">
    <property type="entry name" value="Caspase-like"/>
    <property type="match status" value="1"/>
</dbReference>
<feature type="domain" description="Caspase family p10" evidence="3">
    <location>
        <begin position="274"/>
        <end position="363"/>
    </location>
</feature>
<sequence length="375" mass="42630">MEKREVVTDNIKHKRELVENVSDNSIYNVETEFVEARATPDDLRTSLQSYIDASAINESYEARTPDMSFGTQFIPNRSVEHLREVNMSAVSNHITEIENEYEIYESVPVRQWPITLLPTAECYDMTHGNQGKVIIFNHKEYIDGTDKREGTEKDVKRIENTFRNLDFDVIIHTDLMLADIQDVLDGLRRADYSDDNCLVIFVLTHGTSDGCVKAKDEMYKLQIIWETFAGTNCPSLIGKPKLLFCQACRGHNVDEGVPVTTTPSPAFDVVSEEISYKMPSHADIMIGYSCFEDFVSHRNPRDGSWYIKALCEVLESDSVTDDILSMMTTVSRKVGTEYSALDDASVQMPTVTSTLMRKLYFHDFMRSTENVSTSP</sequence>
<dbReference type="EMBL" id="GIIL01000443">
    <property type="protein sequence ID" value="NOV44169.1"/>
    <property type="molecule type" value="Transcribed_RNA"/>
</dbReference>
<dbReference type="InterPro" id="IPR002138">
    <property type="entry name" value="Pept_C14_p10"/>
</dbReference>
<name>A0A6M2DDD4_XENCH</name>
<dbReference type="PRINTS" id="PR00376">
    <property type="entry name" value="IL1BCENZYME"/>
</dbReference>
<dbReference type="PROSITE" id="PS50208">
    <property type="entry name" value="CASPASE_P20"/>
    <property type="match status" value="1"/>
</dbReference>
<dbReference type="PROSITE" id="PS50207">
    <property type="entry name" value="CASPASE_P10"/>
    <property type="match status" value="1"/>
</dbReference>
<dbReference type="GO" id="GO:0004197">
    <property type="term" value="F:cysteine-type endopeptidase activity"/>
    <property type="evidence" value="ECO:0007669"/>
    <property type="project" value="InterPro"/>
</dbReference>
<feature type="domain" description="Caspase family p20" evidence="4">
    <location>
        <begin position="129"/>
        <end position="252"/>
    </location>
</feature>
<protein>
    <submittedName>
        <fullName evidence="5">Putative caspase</fullName>
    </submittedName>
</protein>
<accession>A0A6M2DDD4</accession>
<dbReference type="GO" id="GO:0005737">
    <property type="term" value="C:cytoplasm"/>
    <property type="evidence" value="ECO:0007669"/>
    <property type="project" value="TreeGrafter"/>
</dbReference>
<proteinExistence type="inferred from homology"/>
<dbReference type="GO" id="GO:0006508">
    <property type="term" value="P:proteolysis"/>
    <property type="evidence" value="ECO:0007669"/>
    <property type="project" value="InterPro"/>
</dbReference>
<dbReference type="GO" id="GO:0043525">
    <property type="term" value="P:positive regulation of neuron apoptotic process"/>
    <property type="evidence" value="ECO:0007669"/>
    <property type="project" value="TreeGrafter"/>
</dbReference>
<dbReference type="Pfam" id="PF00656">
    <property type="entry name" value="Peptidase_C14"/>
    <property type="match status" value="1"/>
</dbReference>
<dbReference type="Gene3D" id="3.40.50.1460">
    <property type="match status" value="1"/>
</dbReference>
<evidence type="ECO:0000313" key="5">
    <source>
        <dbReference type="EMBL" id="NOV44169.1"/>
    </source>
</evidence>
<dbReference type="PANTHER" id="PTHR10454">
    <property type="entry name" value="CASPASE"/>
    <property type="match status" value="1"/>
</dbReference>
<evidence type="ECO:0000259" key="4">
    <source>
        <dbReference type="PROSITE" id="PS50208"/>
    </source>
</evidence>
<reference evidence="5" key="1">
    <citation type="submission" date="2020-03" db="EMBL/GenBank/DDBJ databases">
        <title>Transcriptomic Profiling of the Digestive Tract of the Rat Flea, Xenopsylla cheopis, Following Blood Feeding and Infection with Yersinia pestis.</title>
        <authorList>
            <person name="Bland D.M."/>
            <person name="Martens C.A."/>
            <person name="Virtaneva K."/>
            <person name="Kanakabandi K."/>
            <person name="Long D."/>
            <person name="Rosenke R."/>
            <person name="Saturday G.A."/>
            <person name="Hoyt F.H."/>
            <person name="Bruno D.P."/>
            <person name="Ribeiro J.M.C."/>
            <person name="Hinnebusch J."/>
        </authorList>
    </citation>
    <scope>NUCLEOTIDE SEQUENCE</scope>
</reference>
<dbReference type="InterPro" id="IPR001309">
    <property type="entry name" value="Pept_C14_p20"/>
</dbReference>
<evidence type="ECO:0000256" key="2">
    <source>
        <dbReference type="RuleBase" id="RU003971"/>
    </source>
</evidence>
<dbReference type="InterPro" id="IPR002398">
    <property type="entry name" value="Pept_C14"/>
</dbReference>
<evidence type="ECO:0000256" key="1">
    <source>
        <dbReference type="ARBA" id="ARBA00010134"/>
    </source>
</evidence>
<dbReference type="GO" id="GO:0006915">
    <property type="term" value="P:apoptotic process"/>
    <property type="evidence" value="ECO:0007669"/>
    <property type="project" value="TreeGrafter"/>
</dbReference>
<evidence type="ECO:0000259" key="3">
    <source>
        <dbReference type="PROSITE" id="PS50207"/>
    </source>
</evidence>